<keyword evidence="6" id="KW-0648">Protein biosynthesis</keyword>
<dbReference type="NCBIfam" id="TIGR00442">
    <property type="entry name" value="hisS"/>
    <property type="match status" value="1"/>
</dbReference>
<dbReference type="GO" id="GO:0005737">
    <property type="term" value="C:cytoplasm"/>
    <property type="evidence" value="ECO:0007669"/>
    <property type="project" value="InterPro"/>
</dbReference>
<dbReference type="PANTHER" id="PTHR43707:SF1">
    <property type="entry name" value="HISTIDINE--TRNA LIGASE, MITOCHONDRIAL-RELATED"/>
    <property type="match status" value="1"/>
</dbReference>
<reference evidence="11" key="1">
    <citation type="submission" date="2023-03" db="EMBL/GenBank/DDBJ databases">
        <title>Electrophorus voltai genome.</title>
        <authorList>
            <person name="Bian C."/>
        </authorList>
    </citation>
    <scope>NUCLEOTIDE SEQUENCE</scope>
    <source>
        <strain evidence="11">CB-2022</strain>
        <tissue evidence="11">Muscle</tissue>
    </source>
</reference>
<dbReference type="CDD" id="cd00773">
    <property type="entry name" value="HisRS-like_core"/>
    <property type="match status" value="1"/>
</dbReference>
<dbReference type="Gene3D" id="3.30.930.10">
    <property type="entry name" value="Bira Bifunctional Protein, Domain 2"/>
    <property type="match status" value="1"/>
</dbReference>
<comment type="catalytic activity">
    <reaction evidence="9">
        <text>tRNA(His) + L-histidine + ATP = L-histidyl-tRNA(His) + AMP + diphosphate + H(+)</text>
        <dbReference type="Rhea" id="RHEA:17313"/>
        <dbReference type="Rhea" id="RHEA-COMP:9665"/>
        <dbReference type="Rhea" id="RHEA-COMP:9689"/>
        <dbReference type="ChEBI" id="CHEBI:15378"/>
        <dbReference type="ChEBI" id="CHEBI:30616"/>
        <dbReference type="ChEBI" id="CHEBI:33019"/>
        <dbReference type="ChEBI" id="CHEBI:57595"/>
        <dbReference type="ChEBI" id="CHEBI:78442"/>
        <dbReference type="ChEBI" id="CHEBI:78527"/>
        <dbReference type="ChEBI" id="CHEBI:456215"/>
        <dbReference type="EC" id="6.1.1.21"/>
    </reaction>
</comment>
<proteinExistence type="inferred from homology"/>
<evidence type="ECO:0000313" key="12">
    <source>
        <dbReference type="Proteomes" id="UP001239994"/>
    </source>
</evidence>
<dbReference type="InterPro" id="IPR004516">
    <property type="entry name" value="HisRS/HisZ"/>
</dbReference>
<dbReference type="AlphaFoldDB" id="A0AAD8YQB6"/>
<evidence type="ECO:0000256" key="2">
    <source>
        <dbReference type="ARBA" id="ARBA00012815"/>
    </source>
</evidence>
<comment type="caution">
    <text evidence="11">The sequence shown here is derived from an EMBL/GenBank/DDBJ whole genome shotgun (WGS) entry which is preliminary data.</text>
</comment>
<dbReference type="Pfam" id="PF00753">
    <property type="entry name" value="Lactamase_B"/>
    <property type="match status" value="1"/>
</dbReference>
<keyword evidence="4" id="KW-0547">Nucleotide-binding</keyword>
<dbReference type="InterPro" id="IPR036621">
    <property type="entry name" value="Anticodon-bd_dom_sf"/>
</dbReference>
<evidence type="ECO:0000256" key="6">
    <source>
        <dbReference type="ARBA" id="ARBA00022917"/>
    </source>
</evidence>
<dbReference type="EMBL" id="JAROKS010000752">
    <property type="protein sequence ID" value="KAK1784016.1"/>
    <property type="molecule type" value="Genomic_DNA"/>
</dbReference>
<evidence type="ECO:0000313" key="11">
    <source>
        <dbReference type="EMBL" id="KAK1784016.1"/>
    </source>
</evidence>
<dbReference type="Gene3D" id="3.40.50.800">
    <property type="entry name" value="Anticodon-binding domain"/>
    <property type="match status" value="1"/>
</dbReference>
<dbReference type="SUPFAM" id="SSF55681">
    <property type="entry name" value="Class II aaRS and biotin synthetases"/>
    <property type="match status" value="1"/>
</dbReference>
<accession>A0AAD8YQB6</accession>
<dbReference type="InterPro" id="IPR006195">
    <property type="entry name" value="aa-tRNA-synth_II"/>
</dbReference>
<evidence type="ECO:0000256" key="3">
    <source>
        <dbReference type="ARBA" id="ARBA00022598"/>
    </source>
</evidence>
<dbReference type="SUPFAM" id="SSF56281">
    <property type="entry name" value="Metallo-hydrolase/oxidoreductase"/>
    <property type="match status" value="1"/>
</dbReference>
<organism evidence="11 12">
    <name type="scientific">Electrophorus voltai</name>
    <dbReference type="NCBI Taxonomy" id="2609070"/>
    <lineage>
        <taxon>Eukaryota</taxon>
        <taxon>Metazoa</taxon>
        <taxon>Chordata</taxon>
        <taxon>Craniata</taxon>
        <taxon>Vertebrata</taxon>
        <taxon>Euteleostomi</taxon>
        <taxon>Actinopterygii</taxon>
        <taxon>Neopterygii</taxon>
        <taxon>Teleostei</taxon>
        <taxon>Ostariophysi</taxon>
        <taxon>Gymnotiformes</taxon>
        <taxon>Gymnotoidei</taxon>
        <taxon>Gymnotidae</taxon>
        <taxon>Electrophorus</taxon>
    </lineage>
</organism>
<dbReference type="HAMAP" id="MF_00127">
    <property type="entry name" value="His_tRNA_synth"/>
    <property type="match status" value="1"/>
</dbReference>
<dbReference type="EC" id="6.1.1.21" evidence="2"/>
<dbReference type="SUPFAM" id="SSF52954">
    <property type="entry name" value="Class II aaRS ABD-related"/>
    <property type="match status" value="1"/>
</dbReference>
<feature type="domain" description="Aminoacyl-transfer RNA synthetases class-II family profile" evidence="10">
    <location>
        <begin position="134"/>
        <end position="424"/>
    </location>
</feature>
<dbReference type="CDD" id="cd00859">
    <property type="entry name" value="HisRS_anticodon"/>
    <property type="match status" value="1"/>
</dbReference>
<evidence type="ECO:0000259" key="10">
    <source>
        <dbReference type="PROSITE" id="PS50862"/>
    </source>
</evidence>
<dbReference type="GO" id="GO:0005524">
    <property type="term" value="F:ATP binding"/>
    <property type="evidence" value="ECO:0007669"/>
    <property type="project" value="UniProtKB-KW"/>
</dbReference>
<dbReference type="GO" id="GO:0004821">
    <property type="term" value="F:histidine-tRNA ligase activity"/>
    <property type="evidence" value="ECO:0007669"/>
    <property type="project" value="UniProtKB-EC"/>
</dbReference>
<evidence type="ECO:0000256" key="4">
    <source>
        <dbReference type="ARBA" id="ARBA00022741"/>
    </source>
</evidence>
<dbReference type="CDD" id="cd06262">
    <property type="entry name" value="metallo-hydrolase-like_MBL-fold"/>
    <property type="match status" value="1"/>
</dbReference>
<evidence type="ECO:0000256" key="7">
    <source>
        <dbReference type="ARBA" id="ARBA00023146"/>
    </source>
</evidence>
<dbReference type="InterPro" id="IPR041715">
    <property type="entry name" value="HisRS-like_core"/>
</dbReference>
<sequence>MTFVEPDEVIELADGDKITEAGMTFVVDHTPGHTQGSVVFRTQANTESGPVDLAFTGDTLFQGSIGRSDLPGGNHEQLLASIARKLLVLGDETVVLPGHGGNTSTFSAPKGIPDYVPPQSAEFVAVRDGLTRAARLAGYGHIELPIFEDTGLFARGVGESTDVVSKEMYTFADRGDRSVTLRPQGTAGVMRAVIEHSLDRGQLPVKVSYAGPFFRYERPQAGRYRQLQQVGVEAIGIDDPALDAEVIAIADAGFRSLGLDGFRLEITSLGDDTCRPQYRELLQEFLFALPLDEDTRRRAEINPLRVLDDKRPDVREMTAGAPLMLDHLSESCKAHFDEVLAHLDALGVPYVVNPRMVRGLDYYTKTTFEFVHDGLGAQSGIGGGGRYDGLMEQLGGQPLSGIGFGIGVDRTVLALEAEGKSVAPPARVDVFCVPMGAEAKAALVKIAHQLRANGIRVDLAYGNRGVKGSMKAADRSGAAIALVLGERELEEGVVVVKQLATGEQETVALDQVVDKLGELVEH</sequence>
<evidence type="ECO:0000256" key="8">
    <source>
        <dbReference type="ARBA" id="ARBA00030619"/>
    </source>
</evidence>
<dbReference type="InterPro" id="IPR015807">
    <property type="entry name" value="His-tRNA-ligase"/>
</dbReference>
<dbReference type="Pfam" id="PF13393">
    <property type="entry name" value="tRNA-synt_His"/>
    <property type="match status" value="1"/>
</dbReference>
<dbReference type="GO" id="GO:0006427">
    <property type="term" value="P:histidyl-tRNA aminoacylation"/>
    <property type="evidence" value="ECO:0007669"/>
    <property type="project" value="InterPro"/>
</dbReference>
<dbReference type="InterPro" id="IPR004154">
    <property type="entry name" value="Anticodon-bd"/>
</dbReference>
<keyword evidence="12" id="KW-1185">Reference proteome</keyword>
<evidence type="ECO:0000256" key="5">
    <source>
        <dbReference type="ARBA" id="ARBA00022840"/>
    </source>
</evidence>
<comment type="similarity">
    <text evidence="1">Belongs to the class-II aminoacyl-tRNA synthetase family.</text>
</comment>
<dbReference type="PANTHER" id="PTHR43707">
    <property type="entry name" value="HISTIDYL-TRNA SYNTHETASE"/>
    <property type="match status" value="1"/>
</dbReference>
<dbReference type="InterPro" id="IPR036866">
    <property type="entry name" value="RibonucZ/Hydroxyglut_hydro"/>
</dbReference>
<gene>
    <name evidence="11" type="ORF">P4O66_004484</name>
</gene>
<dbReference type="InterPro" id="IPR045864">
    <property type="entry name" value="aa-tRNA-synth_II/BPL/LPL"/>
</dbReference>
<dbReference type="Pfam" id="PF03129">
    <property type="entry name" value="HGTP_anticodon"/>
    <property type="match status" value="1"/>
</dbReference>
<dbReference type="InterPro" id="IPR001279">
    <property type="entry name" value="Metallo-B-lactamas"/>
</dbReference>
<dbReference type="Proteomes" id="UP001239994">
    <property type="component" value="Unassembled WGS sequence"/>
</dbReference>
<dbReference type="InterPro" id="IPR033656">
    <property type="entry name" value="HisRS_anticodon"/>
</dbReference>
<evidence type="ECO:0000256" key="1">
    <source>
        <dbReference type="ARBA" id="ARBA00008226"/>
    </source>
</evidence>
<name>A0AAD8YQB6_9TELE</name>
<keyword evidence="5" id="KW-0067">ATP-binding</keyword>
<evidence type="ECO:0000256" key="9">
    <source>
        <dbReference type="ARBA" id="ARBA00047639"/>
    </source>
</evidence>
<keyword evidence="3" id="KW-0436">Ligase</keyword>
<keyword evidence="7" id="KW-0030">Aminoacyl-tRNA synthetase</keyword>
<dbReference type="Gene3D" id="3.60.15.10">
    <property type="entry name" value="Ribonuclease Z/Hydroxyacylglutathione hydrolase-like"/>
    <property type="match status" value="1"/>
</dbReference>
<protein>
    <recommendedName>
        <fullName evidence="2">histidine--tRNA ligase</fullName>
        <ecNumber evidence="2">6.1.1.21</ecNumber>
    </recommendedName>
    <alternativeName>
        <fullName evidence="8">Histidyl-tRNA synthetase</fullName>
    </alternativeName>
</protein>
<dbReference type="PROSITE" id="PS50862">
    <property type="entry name" value="AA_TRNA_LIGASE_II"/>
    <property type="match status" value="1"/>
</dbReference>